<reference evidence="1 2" key="1">
    <citation type="submission" date="2023-05" db="EMBL/GenBank/DDBJ databases">
        <title>B98-5 Cell Line De Novo Hybrid Assembly: An Optical Mapping Approach.</title>
        <authorList>
            <person name="Kananen K."/>
            <person name="Auerbach J.A."/>
            <person name="Kautto E."/>
            <person name="Blachly J.S."/>
        </authorList>
    </citation>
    <scope>NUCLEOTIDE SEQUENCE [LARGE SCALE GENOMIC DNA]</scope>
    <source>
        <strain evidence="1">B95-8</strain>
        <tissue evidence="1">Cell line</tissue>
    </source>
</reference>
<protein>
    <submittedName>
        <fullName evidence="1">Uncharacterized protein</fullName>
    </submittedName>
</protein>
<sequence>MQQEPLCLLQGDEPSVGFRRNLLLDTKQPHEQPGIWRLLGPEAMSSRISSTPCTLVLLSSSAFRLSHSISLKSDQDFIDGTTLLGPQAGDGKLAKEFHQDPVIIMMQVIPLIKHILEWARSCSDLSVHIIVFNIPRPFIMNRKHII</sequence>
<organism evidence="1 2">
    <name type="scientific">Saguinus oedipus</name>
    <name type="common">Cotton-top tamarin</name>
    <name type="synonym">Oedipomidas oedipus</name>
    <dbReference type="NCBI Taxonomy" id="9490"/>
    <lineage>
        <taxon>Eukaryota</taxon>
        <taxon>Metazoa</taxon>
        <taxon>Chordata</taxon>
        <taxon>Craniata</taxon>
        <taxon>Vertebrata</taxon>
        <taxon>Euteleostomi</taxon>
        <taxon>Mammalia</taxon>
        <taxon>Eutheria</taxon>
        <taxon>Euarchontoglires</taxon>
        <taxon>Primates</taxon>
        <taxon>Haplorrhini</taxon>
        <taxon>Platyrrhini</taxon>
        <taxon>Cebidae</taxon>
        <taxon>Callitrichinae</taxon>
        <taxon>Saguinus</taxon>
    </lineage>
</organism>
<evidence type="ECO:0000313" key="2">
    <source>
        <dbReference type="Proteomes" id="UP001266305"/>
    </source>
</evidence>
<proteinExistence type="predicted"/>
<evidence type="ECO:0000313" key="1">
    <source>
        <dbReference type="EMBL" id="KAK2082351.1"/>
    </source>
</evidence>
<dbReference type="EMBL" id="JASSZA010000040">
    <property type="protein sequence ID" value="KAK2082351.1"/>
    <property type="molecule type" value="Genomic_DNA"/>
</dbReference>
<comment type="caution">
    <text evidence="1">The sequence shown here is derived from an EMBL/GenBank/DDBJ whole genome shotgun (WGS) entry which is preliminary data.</text>
</comment>
<dbReference type="Proteomes" id="UP001266305">
    <property type="component" value="Unassembled WGS sequence"/>
</dbReference>
<keyword evidence="2" id="KW-1185">Reference proteome</keyword>
<name>A0ABQ9TCB3_SAGOE</name>
<accession>A0ABQ9TCB3</accession>
<gene>
    <name evidence="1" type="ORF">P7K49_039809</name>
</gene>